<name>A0A9D7XLJ2_9BACT</name>
<evidence type="ECO:0000256" key="1">
    <source>
        <dbReference type="SAM" id="MobiDB-lite"/>
    </source>
</evidence>
<comment type="caution">
    <text evidence="2">The sequence shown here is derived from an EMBL/GenBank/DDBJ whole genome shotgun (WGS) entry which is preliminary data.</text>
</comment>
<protein>
    <submittedName>
        <fullName evidence="2">Uncharacterized protein</fullName>
    </submittedName>
</protein>
<accession>A0A9D7XLJ2</accession>
<sequence length="65" mass="7141">MNETCLRVDGAYCRPGMKGCILHGQVTFHDGIVPMPTWPPGHRRNLGTSGSESAPQLEEPRPEPK</sequence>
<dbReference type="EMBL" id="JADKIO010000006">
    <property type="protein sequence ID" value="MBK9796669.1"/>
    <property type="molecule type" value="Genomic_DNA"/>
</dbReference>
<dbReference type="Proteomes" id="UP000886657">
    <property type="component" value="Unassembled WGS sequence"/>
</dbReference>
<reference evidence="2" key="1">
    <citation type="submission" date="2020-10" db="EMBL/GenBank/DDBJ databases">
        <title>Connecting structure to function with the recovery of over 1000 high-quality activated sludge metagenome-assembled genomes encoding full-length rRNA genes using long-read sequencing.</title>
        <authorList>
            <person name="Singleton C.M."/>
            <person name="Petriglieri F."/>
            <person name="Kristensen J.M."/>
            <person name="Kirkegaard R.H."/>
            <person name="Michaelsen T.Y."/>
            <person name="Andersen M.H."/>
            <person name="Karst S.M."/>
            <person name="Dueholm M.S."/>
            <person name="Nielsen P.H."/>
            <person name="Albertsen M."/>
        </authorList>
    </citation>
    <scope>NUCLEOTIDE SEQUENCE</scope>
    <source>
        <strain evidence="2">Skiv_18-Q3-R9-52_MAXAC.067</strain>
    </source>
</reference>
<evidence type="ECO:0000313" key="2">
    <source>
        <dbReference type="EMBL" id="MBK9796669.1"/>
    </source>
</evidence>
<evidence type="ECO:0000313" key="3">
    <source>
        <dbReference type="Proteomes" id="UP000886657"/>
    </source>
</evidence>
<feature type="region of interest" description="Disordered" evidence="1">
    <location>
        <begin position="37"/>
        <end position="65"/>
    </location>
</feature>
<gene>
    <name evidence="2" type="ORF">IPP58_09240</name>
</gene>
<dbReference type="AlphaFoldDB" id="A0A9D7XLJ2"/>
<organism evidence="2 3">
    <name type="scientific">Candidatus Geothrix skivensis</name>
    <dbReference type="NCBI Taxonomy" id="2954439"/>
    <lineage>
        <taxon>Bacteria</taxon>
        <taxon>Pseudomonadati</taxon>
        <taxon>Acidobacteriota</taxon>
        <taxon>Holophagae</taxon>
        <taxon>Holophagales</taxon>
        <taxon>Holophagaceae</taxon>
        <taxon>Geothrix</taxon>
    </lineage>
</organism>
<proteinExistence type="predicted"/>